<dbReference type="PANTHER" id="PTHR34265:SF1">
    <property type="entry name" value="TYPE III PANTOTHENATE KINASE"/>
    <property type="match status" value="1"/>
</dbReference>
<dbReference type="GO" id="GO:0004594">
    <property type="term" value="F:pantothenate kinase activity"/>
    <property type="evidence" value="ECO:0007669"/>
    <property type="project" value="InterPro"/>
</dbReference>
<dbReference type="GeneID" id="14923234"/>
<comment type="subcellular location">
    <subcellularLocation>
        <location evidence="2">Cytoplasm</location>
    </subcellularLocation>
</comment>
<evidence type="ECO:0000256" key="9">
    <source>
        <dbReference type="ARBA" id="ARBA00022958"/>
    </source>
</evidence>
<dbReference type="CDD" id="cd24015">
    <property type="entry name" value="ASKHA_NBD_PanK-III"/>
    <property type="match status" value="1"/>
</dbReference>
<evidence type="ECO:0000256" key="12">
    <source>
        <dbReference type="ARBA" id="ARBA00040883"/>
    </source>
</evidence>
<proteinExistence type="inferred from homology"/>
<dbReference type="Proteomes" id="UP000011083">
    <property type="component" value="Unassembled WGS sequence"/>
</dbReference>
<reference evidence="14 15" key="1">
    <citation type="journal article" date="2013" name="Genome Biol.">
        <title>Genome of Acanthamoeba castellanii highlights extensive lateral gene transfer and early evolution of tyrosine kinase signaling.</title>
        <authorList>
            <person name="Clarke M."/>
            <person name="Lohan A.J."/>
            <person name="Liu B."/>
            <person name="Lagkouvardos I."/>
            <person name="Roy S."/>
            <person name="Zafar N."/>
            <person name="Bertelli C."/>
            <person name="Schilde C."/>
            <person name="Kianianmomeni A."/>
            <person name="Burglin T.R."/>
            <person name="Frech C."/>
            <person name="Turcotte B."/>
            <person name="Kopec K.O."/>
            <person name="Synnott J.M."/>
            <person name="Choo C."/>
            <person name="Paponov I."/>
            <person name="Finkler A."/>
            <person name="Soon Heng Tan C."/>
            <person name="Hutchins A.P."/>
            <person name="Weinmeier T."/>
            <person name="Rattei T."/>
            <person name="Chu J.S."/>
            <person name="Gimenez G."/>
            <person name="Irimia M."/>
            <person name="Rigden D.J."/>
            <person name="Fitzpatrick D.A."/>
            <person name="Lorenzo-Morales J."/>
            <person name="Bateman A."/>
            <person name="Chiu C.H."/>
            <person name="Tang P."/>
            <person name="Hegemann P."/>
            <person name="Fromm H."/>
            <person name="Raoult D."/>
            <person name="Greub G."/>
            <person name="Miranda-Saavedra D."/>
            <person name="Chen N."/>
            <person name="Nash P."/>
            <person name="Ginger M.L."/>
            <person name="Horn M."/>
            <person name="Schaap P."/>
            <person name="Caler L."/>
            <person name="Loftus B."/>
        </authorList>
    </citation>
    <scope>NUCLEOTIDE SEQUENCE [LARGE SCALE GENOMIC DNA]</scope>
    <source>
        <strain evidence="14 15">Neff</strain>
    </source>
</reference>
<keyword evidence="6" id="KW-0547">Nucleotide-binding</keyword>
<evidence type="ECO:0000256" key="8">
    <source>
        <dbReference type="ARBA" id="ARBA00022840"/>
    </source>
</evidence>
<evidence type="ECO:0000256" key="7">
    <source>
        <dbReference type="ARBA" id="ARBA00022777"/>
    </source>
</evidence>
<evidence type="ECO:0000256" key="1">
    <source>
        <dbReference type="ARBA" id="ARBA00001958"/>
    </source>
</evidence>
<comment type="cofactor">
    <cofactor evidence="1">
        <name>K(+)</name>
        <dbReference type="ChEBI" id="CHEBI:29103"/>
    </cofactor>
</comment>
<evidence type="ECO:0000256" key="13">
    <source>
        <dbReference type="SAM" id="MobiDB-lite"/>
    </source>
</evidence>
<feature type="region of interest" description="Disordered" evidence="13">
    <location>
        <begin position="48"/>
        <end position="69"/>
    </location>
</feature>
<keyword evidence="4" id="KW-0963">Cytoplasm</keyword>
<dbReference type="GO" id="GO:0015937">
    <property type="term" value="P:coenzyme A biosynthetic process"/>
    <property type="evidence" value="ECO:0007669"/>
    <property type="project" value="UniProtKB-KW"/>
</dbReference>
<dbReference type="PANTHER" id="PTHR34265">
    <property type="entry name" value="TYPE III PANTOTHENATE KINASE"/>
    <property type="match status" value="1"/>
</dbReference>
<dbReference type="InterPro" id="IPR043129">
    <property type="entry name" value="ATPase_NBD"/>
</dbReference>
<dbReference type="Gene3D" id="3.30.420.40">
    <property type="match status" value="1"/>
</dbReference>
<dbReference type="AlphaFoldDB" id="L8HAM7"/>
<dbReference type="EMBL" id="KB007885">
    <property type="protein sequence ID" value="ELR22302.1"/>
    <property type="molecule type" value="Genomic_DNA"/>
</dbReference>
<dbReference type="InterPro" id="IPR004619">
    <property type="entry name" value="Type_III_PanK"/>
</dbReference>
<sequence length="344" mass="36538">MEDESSTRRGLVSVAVGNTTTRMVLWRSQAEEGIVVCTGETASLKSDLSEGEALRQHPSFPPSTNTSRTGGHAVDVVIGGGSVPAVEVLLHDALSREGPPFAQVRLLHRSADQQHDAAEIDERSRARLVEELGLRVKPSPSWRVGKDRLCAALGALALDPHQSPAEDTAWVVVDSGTALTVNVVLPSPKAAWPEVGVFEGGLIMPGEGLMLRSLSSGTAQLPSLTYWPASIPPPLVGLSTEEAIRAGVRHLHVKGAVAVVKAVAADLERRRPPDGSERPLQVRVAVTGGGGAELVEALEADAREYRPLYDPLLVHRGLRAAWRLHADGSARRPRYDGGSGDNAL</sequence>
<dbReference type="GO" id="GO:0005737">
    <property type="term" value="C:cytoplasm"/>
    <property type="evidence" value="ECO:0007669"/>
    <property type="project" value="UniProtKB-SubCell"/>
</dbReference>
<comment type="similarity">
    <text evidence="11">Belongs to the type III pantothenate kinase family.</text>
</comment>
<keyword evidence="9" id="KW-0630">Potassium</keyword>
<keyword evidence="15" id="KW-1185">Reference proteome</keyword>
<dbReference type="Pfam" id="PF03309">
    <property type="entry name" value="Pan_kinase"/>
    <property type="match status" value="1"/>
</dbReference>
<keyword evidence="7 14" id="KW-0418">Kinase</keyword>
<gene>
    <name evidence="14" type="ORF">ACA1_252470</name>
</gene>
<evidence type="ECO:0000256" key="4">
    <source>
        <dbReference type="ARBA" id="ARBA00022490"/>
    </source>
</evidence>
<dbReference type="RefSeq" id="XP_004367558.1">
    <property type="nucleotide sequence ID" value="XM_004367501.1"/>
</dbReference>
<dbReference type="GO" id="GO:0005524">
    <property type="term" value="F:ATP binding"/>
    <property type="evidence" value="ECO:0007669"/>
    <property type="project" value="UniProtKB-KW"/>
</dbReference>
<evidence type="ECO:0000256" key="11">
    <source>
        <dbReference type="ARBA" id="ARBA00038036"/>
    </source>
</evidence>
<evidence type="ECO:0000256" key="10">
    <source>
        <dbReference type="ARBA" id="ARBA00022993"/>
    </source>
</evidence>
<accession>L8HAM7</accession>
<dbReference type="HAMAP" id="MF_01274">
    <property type="entry name" value="Pantothen_kinase_3"/>
    <property type="match status" value="1"/>
</dbReference>
<dbReference type="VEuPathDB" id="AmoebaDB:ACA1_252470"/>
<evidence type="ECO:0000256" key="2">
    <source>
        <dbReference type="ARBA" id="ARBA00004496"/>
    </source>
</evidence>
<keyword evidence="10" id="KW-0173">Coenzyme A biosynthesis</keyword>
<evidence type="ECO:0000256" key="6">
    <source>
        <dbReference type="ARBA" id="ARBA00022741"/>
    </source>
</evidence>
<name>L8HAM7_ACACF</name>
<evidence type="ECO:0000256" key="3">
    <source>
        <dbReference type="ARBA" id="ARBA00011738"/>
    </source>
</evidence>
<keyword evidence="8" id="KW-0067">ATP-binding</keyword>
<dbReference type="KEGG" id="acan:ACA1_252470"/>
<organism evidence="14 15">
    <name type="scientific">Acanthamoeba castellanii (strain ATCC 30010 / Neff)</name>
    <dbReference type="NCBI Taxonomy" id="1257118"/>
    <lineage>
        <taxon>Eukaryota</taxon>
        <taxon>Amoebozoa</taxon>
        <taxon>Discosea</taxon>
        <taxon>Longamoebia</taxon>
        <taxon>Centramoebida</taxon>
        <taxon>Acanthamoebidae</taxon>
        <taxon>Acanthamoeba</taxon>
    </lineage>
</organism>
<keyword evidence="5" id="KW-0808">Transferase</keyword>
<evidence type="ECO:0000313" key="14">
    <source>
        <dbReference type="EMBL" id="ELR22302.1"/>
    </source>
</evidence>
<evidence type="ECO:0000313" key="15">
    <source>
        <dbReference type="Proteomes" id="UP000011083"/>
    </source>
</evidence>
<protein>
    <recommendedName>
        <fullName evidence="12">Type III pantothenate kinase</fullName>
    </recommendedName>
</protein>
<comment type="subunit">
    <text evidence="3">Homodimer.</text>
</comment>
<dbReference type="SUPFAM" id="SSF53067">
    <property type="entry name" value="Actin-like ATPase domain"/>
    <property type="match status" value="1"/>
</dbReference>
<evidence type="ECO:0000256" key="5">
    <source>
        <dbReference type="ARBA" id="ARBA00022679"/>
    </source>
</evidence>